<dbReference type="SUPFAM" id="SSF50729">
    <property type="entry name" value="PH domain-like"/>
    <property type="match status" value="1"/>
</dbReference>
<dbReference type="InterPro" id="IPR001849">
    <property type="entry name" value="PH_domain"/>
</dbReference>
<feature type="compositionally biased region" description="Low complexity" evidence="1">
    <location>
        <begin position="576"/>
        <end position="590"/>
    </location>
</feature>
<dbReference type="Pfam" id="PF04784">
    <property type="entry name" value="DUF547"/>
    <property type="match status" value="1"/>
</dbReference>
<reference evidence="3 4" key="1">
    <citation type="journal article" date="2023" name="Commun. Biol.">
        <title>Genome analysis of Parmales, the sister group of diatoms, reveals the evolutionary specialization of diatoms from phago-mixotrophs to photoautotrophs.</title>
        <authorList>
            <person name="Ban H."/>
            <person name="Sato S."/>
            <person name="Yoshikawa S."/>
            <person name="Yamada K."/>
            <person name="Nakamura Y."/>
            <person name="Ichinomiya M."/>
            <person name="Sato N."/>
            <person name="Blanc-Mathieu R."/>
            <person name="Endo H."/>
            <person name="Kuwata A."/>
            <person name="Ogata H."/>
        </authorList>
    </citation>
    <scope>NUCLEOTIDE SEQUENCE [LARGE SCALE GENOMIC DNA]</scope>
</reference>
<evidence type="ECO:0000259" key="2">
    <source>
        <dbReference type="SMART" id="SM00233"/>
    </source>
</evidence>
<feature type="compositionally biased region" description="Low complexity" evidence="1">
    <location>
        <begin position="600"/>
        <end position="613"/>
    </location>
</feature>
<protein>
    <recommendedName>
        <fullName evidence="2">PH domain-containing protein</fullName>
    </recommendedName>
</protein>
<feature type="compositionally biased region" description="Pro residues" evidence="1">
    <location>
        <begin position="253"/>
        <end position="281"/>
    </location>
</feature>
<gene>
    <name evidence="3" type="ORF">TeGR_g1030</name>
</gene>
<dbReference type="InterPro" id="IPR011993">
    <property type="entry name" value="PH-like_dom_sf"/>
</dbReference>
<evidence type="ECO:0000313" key="3">
    <source>
        <dbReference type="EMBL" id="GMI43125.1"/>
    </source>
</evidence>
<dbReference type="Proteomes" id="UP001165060">
    <property type="component" value="Unassembled WGS sequence"/>
</dbReference>
<dbReference type="SMART" id="SM00233">
    <property type="entry name" value="PH"/>
    <property type="match status" value="1"/>
</dbReference>
<dbReference type="Gene3D" id="2.30.29.30">
    <property type="entry name" value="Pleckstrin-homology domain (PH domain)/Phosphotyrosine-binding domain (PTB)"/>
    <property type="match status" value="1"/>
</dbReference>
<feature type="domain" description="PH" evidence="2">
    <location>
        <begin position="808"/>
        <end position="907"/>
    </location>
</feature>
<feature type="compositionally biased region" description="Polar residues" evidence="1">
    <location>
        <begin position="614"/>
        <end position="633"/>
    </location>
</feature>
<comment type="caution">
    <text evidence="3">The sequence shown here is derived from an EMBL/GenBank/DDBJ whole genome shotgun (WGS) entry which is preliminary data.</text>
</comment>
<feature type="region of interest" description="Disordered" evidence="1">
    <location>
        <begin position="427"/>
        <end position="455"/>
    </location>
</feature>
<dbReference type="InterPro" id="IPR013897">
    <property type="entry name" value="Duc1"/>
</dbReference>
<name>A0ABQ6N8V7_9STRA</name>
<keyword evidence="4" id="KW-1185">Reference proteome</keyword>
<organism evidence="3 4">
    <name type="scientific">Tetraparma gracilis</name>
    <dbReference type="NCBI Taxonomy" id="2962635"/>
    <lineage>
        <taxon>Eukaryota</taxon>
        <taxon>Sar</taxon>
        <taxon>Stramenopiles</taxon>
        <taxon>Ochrophyta</taxon>
        <taxon>Bolidophyceae</taxon>
        <taxon>Parmales</taxon>
        <taxon>Triparmaceae</taxon>
        <taxon>Tetraparma</taxon>
    </lineage>
</organism>
<feature type="region of interest" description="Disordered" evidence="1">
    <location>
        <begin position="534"/>
        <end position="563"/>
    </location>
</feature>
<dbReference type="Pfam" id="PF08588">
    <property type="entry name" value="Duc1"/>
    <property type="match status" value="1"/>
</dbReference>
<dbReference type="PANTHER" id="PTHR46361:SF3">
    <property type="entry name" value="ELECTRON CARRIER_ PROTEIN DISULFIDE OXIDOREDUCTASE"/>
    <property type="match status" value="1"/>
</dbReference>
<dbReference type="EMBL" id="BRYB01002328">
    <property type="protein sequence ID" value="GMI43125.1"/>
    <property type="molecule type" value="Genomic_DNA"/>
</dbReference>
<feature type="region of interest" description="Disordered" evidence="1">
    <location>
        <begin position="576"/>
        <end position="633"/>
    </location>
</feature>
<dbReference type="InterPro" id="IPR006869">
    <property type="entry name" value="DUF547"/>
</dbReference>
<feature type="compositionally biased region" description="Low complexity" evidence="1">
    <location>
        <begin position="241"/>
        <end position="252"/>
    </location>
</feature>
<feature type="compositionally biased region" description="Basic and acidic residues" evidence="1">
    <location>
        <begin position="534"/>
        <end position="543"/>
    </location>
</feature>
<evidence type="ECO:0000256" key="1">
    <source>
        <dbReference type="SAM" id="MobiDB-lite"/>
    </source>
</evidence>
<accession>A0ABQ6N8V7</accession>
<evidence type="ECO:0000313" key="4">
    <source>
        <dbReference type="Proteomes" id="UP001165060"/>
    </source>
</evidence>
<sequence>MASPPPSPISPSMMYSNHGVHDSLSLLWLLSSTAPSGATYSLSDPFSTPLCSGSVFRGGEGAEAHETLIQELSKYRAAAYLVVSGPGALIYVVSSDSPLSAAQPTAILQLPSASFKLLLSTTQRTRGCRISLRGSSQQSPPPAISSSLGSPRVYNTAPYAVCSFDAGASLLLIPADHSSASYDPAPPSPLLSADLLGLFPPPAAEVQAAPEPPAQKRRASMSQAIRSLFRRDSATPPPPSSSVSSASDSPSSPSVPAPSKTPPPAPAPAPARGGAPPPPAFPTLGISIPGQAGGPSTPFPPNSRFPVPLDTPLFRGHALFILKPATPAADPVYSPAIFAGKQRRFEVQIQGRFVEKPRGTVYIGGEITEGPMSLGLVTRSLCNMLLAFARRVNSLMHYSFGDAANEELPHIVFPLYTSVDKFIRTPEGSKPPPMGKLFEEPDKARSARRSSGANGDWDTTSTYSFSFNSMYVDLPEWKLVSLPMMKDMDLHTFWADAGLRLVVYESLVSKGKEKHKRKDNKYVLDIEMRHKEVNEEDVGEGRSESLPWGRVMSKQNEDSSSEDEGFFDAMDRVQSMSLSSGGSGAAAALASPPPPPPQPSDSVSVSTTPSMSSEAPTLSQDAPTLSTDSADSVISSHIPQACDPRKGSAVDINVPLSPIDEKTDFVGHKVVMNSNNLCPGFVDMCDPKVKSKYYRVYAFSVEGMTKTVFRKPDEFNKFFSAEVEDVARNPPREAVLSPRLATSETQRRIMGSALKQATISRGGSGRGKSADKHLNSFSVLVTDADKSFLRGPRRSAVVATSGPAGRDVLLEGAVARASSETHFIEEWAVLTARHLSFYHPDNKAPSFRIHIGDVICARKLDDRERPSFPTYHFMEIETGSRMYYCMLQNETLLKRWTEFINDVADKFRASSVSKSRGSDSMSFSLSHVSAGSSGNDVGGGVSSDPSDGYLHKSSVFKCKARRIMNCKKFIFRGSLFDDNDKEHHVDPNAIVAEALRAALEPHEHELEDDNLRDFLSAASELKRVRIGTMTEVEKLSFFLNLYHLMISHAYLVLGSPTSAYKWLSYFNMISYQCNDDIFSLTELEHCIIRAGMNYPAQFFSKWVLPKSRYHFACTLNDQRINFALNCGSKSNPPSVPVYDPLRLDHQLNLASSYYLQESVAVTVNKQGKRGVTVLLPLILSWYANDFGRGRPIDLVKFVYEYMSGERHQLLTLALDGSNKNKQQYDNNSFQVKFTNYDFSCRNITLLDEDLLQMLMTM</sequence>
<proteinExistence type="predicted"/>
<feature type="region of interest" description="Disordered" evidence="1">
    <location>
        <begin position="230"/>
        <end position="304"/>
    </location>
</feature>
<dbReference type="PANTHER" id="PTHR46361">
    <property type="entry name" value="ELECTRON CARRIER/ PROTEIN DISULFIDE OXIDOREDUCTASE"/>
    <property type="match status" value="1"/>
</dbReference>
<feature type="region of interest" description="Disordered" evidence="1">
    <location>
        <begin position="203"/>
        <end position="222"/>
    </location>
</feature>